<protein>
    <submittedName>
        <fullName evidence="2">Helix-turn-helix transcriptional regulator</fullName>
    </submittedName>
</protein>
<dbReference type="InterPro" id="IPR010982">
    <property type="entry name" value="Lambda_DNA-bd_dom_sf"/>
</dbReference>
<feature type="domain" description="HTH cro/C1-type" evidence="1">
    <location>
        <begin position="15"/>
        <end position="69"/>
    </location>
</feature>
<name>A0ABU4HN97_9ACTN</name>
<dbReference type="Proteomes" id="UP001284601">
    <property type="component" value="Unassembled WGS sequence"/>
</dbReference>
<dbReference type="RefSeq" id="WP_318596429.1">
    <property type="nucleotide sequence ID" value="NZ_JAWSTH010000013.1"/>
</dbReference>
<dbReference type="EMBL" id="JAWSTH010000013">
    <property type="protein sequence ID" value="MDW5594172.1"/>
    <property type="molecule type" value="Genomic_DNA"/>
</dbReference>
<dbReference type="CDD" id="cd00093">
    <property type="entry name" value="HTH_XRE"/>
    <property type="match status" value="1"/>
</dbReference>
<dbReference type="SUPFAM" id="SSF47413">
    <property type="entry name" value="lambda repressor-like DNA-binding domains"/>
    <property type="match status" value="1"/>
</dbReference>
<dbReference type="Gene3D" id="1.10.260.40">
    <property type="entry name" value="lambda repressor-like DNA-binding domains"/>
    <property type="match status" value="1"/>
</dbReference>
<reference evidence="3" key="1">
    <citation type="submission" date="2023-07" db="EMBL/GenBank/DDBJ databases">
        <title>Conexibacter stalactiti sp. nov., isolated from stalactites in a lava cave and emended description of the genus Conexibacter.</title>
        <authorList>
            <person name="Lee S.D."/>
        </authorList>
    </citation>
    <scope>NUCLEOTIDE SEQUENCE [LARGE SCALE GENOMIC DNA]</scope>
    <source>
        <strain evidence="3">KCTC 39840</strain>
    </source>
</reference>
<reference evidence="2 3" key="2">
    <citation type="submission" date="2023-10" db="EMBL/GenBank/DDBJ databases">
        <authorList>
            <person name="Han X.F."/>
        </authorList>
    </citation>
    <scope>NUCLEOTIDE SEQUENCE [LARGE SCALE GENOMIC DNA]</scope>
    <source>
        <strain evidence="2 3">KCTC 39840</strain>
    </source>
</reference>
<accession>A0ABU4HN97</accession>
<dbReference type="PROSITE" id="PS50943">
    <property type="entry name" value="HTH_CROC1"/>
    <property type="match status" value="1"/>
</dbReference>
<keyword evidence="3" id="KW-1185">Reference proteome</keyword>
<dbReference type="Pfam" id="PF01381">
    <property type="entry name" value="HTH_3"/>
    <property type="match status" value="1"/>
</dbReference>
<dbReference type="SMART" id="SM00530">
    <property type="entry name" value="HTH_XRE"/>
    <property type="match status" value="1"/>
</dbReference>
<proteinExistence type="predicted"/>
<sequence length="88" mass="9739">MPDATPFLRALGRALRERREELSLTQEALSLRTGVPQRRIWELEAGIGNPTARTLLRLVSGLDLPCSELFARAERIATLPAPSATDEE</sequence>
<evidence type="ECO:0000313" key="2">
    <source>
        <dbReference type="EMBL" id="MDW5594172.1"/>
    </source>
</evidence>
<gene>
    <name evidence="2" type="ORF">R7226_07490</name>
</gene>
<evidence type="ECO:0000313" key="3">
    <source>
        <dbReference type="Proteomes" id="UP001284601"/>
    </source>
</evidence>
<comment type="caution">
    <text evidence="2">The sequence shown here is derived from an EMBL/GenBank/DDBJ whole genome shotgun (WGS) entry which is preliminary data.</text>
</comment>
<dbReference type="InterPro" id="IPR001387">
    <property type="entry name" value="Cro/C1-type_HTH"/>
</dbReference>
<evidence type="ECO:0000259" key="1">
    <source>
        <dbReference type="PROSITE" id="PS50943"/>
    </source>
</evidence>
<organism evidence="2 3">
    <name type="scientific">Conexibacter stalactiti</name>
    <dbReference type="NCBI Taxonomy" id="1940611"/>
    <lineage>
        <taxon>Bacteria</taxon>
        <taxon>Bacillati</taxon>
        <taxon>Actinomycetota</taxon>
        <taxon>Thermoleophilia</taxon>
        <taxon>Solirubrobacterales</taxon>
        <taxon>Conexibacteraceae</taxon>
        <taxon>Conexibacter</taxon>
    </lineage>
</organism>